<dbReference type="InterPro" id="IPR036061">
    <property type="entry name" value="CheW-like_dom_sf"/>
</dbReference>
<dbReference type="GO" id="GO:0007165">
    <property type="term" value="P:signal transduction"/>
    <property type="evidence" value="ECO:0007669"/>
    <property type="project" value="InterPro"/>
</dbReference>
<evidence type="ECO:0000313" key="3">
    <source>
        <dbReference type="Proteomes" id="UP000185678"/>
    </source>
</evidence>
<dbReference type="Pfam" id="PF01584">
    <property type="entry name" value="CheW"/>
    <property type="match status" value="1"/>
</dbReference>
<dbReference type="PANTHER" id="PTHR22617">
    <property type="entry name" value="CHEMOTAXIS SENSOR HISTIDINE KINASE-RELATED"/>
    <property type="match status" value="1"/>
</dbReference>
<proteinExistence type="predicted"/>
<dbReference type="STRING" id="80876.SAMN05421779_11525"/>
<evidence type="ECO:0000313" key="2">
    <source>
        <dbReference type="EMBL" id="SIT20702.1"/>
    </source>
</evidence>
<dbReference type="SUPFAM" id="SSF50341">
    <property type="entry name" value="CheW-like"/>
    <property type="match status" value="1"/>
</dbReference>
<dbReference type="Proteomes" id="UP000185678">
    <property type="component" value="Unassembled WGS sequence"/>
</dbReference>
<keyword evidence="3" id="KW-1185">Reference proteome</keyword>
<dbReference type="OrthoDB" id="3291462at2"/>
<dbReference type="GO" id="GO:0006935">
    <property type="term" value="P:chemotaxis"/>
    <property type="evidence" value="ECO:0007669"/>
    <property type="project" value="InterPro"/>
</dbReference>
<evidence type="ECO:0000259" key="1">
    <source>
        <dbReference type="PROSITE" id="PS50851"/>
    </source>
</evidence>
<dbReference type="EMBL" id="FTOA01000015">
    <property type="protein sequence ID" value="SIT20702.1"/>
    <property type="molecule type" value="Genomic_DNA"/>
</dbReference>
<sequence length="177" mass="19044">MSQERSLSAAPIGVDRQYVTIGIASETIAIAVAQVQEVLDVQPFIRIPNMPAVVRGMIDVRRRAIPVFDLRLKFGLSATEETPQTRIVVLDLIRDGSLRRVGILADRVFEVTELDQTNVDPPPDIGMAWQSQAVVGLGRRNGALVIVLDVNSLFDADDLPPALSAAPSPALLPQSGG</sequence>
<dbReference type="InterPro" id="IPR039315">
    <property type="entry name" value="CheW"/>
</dbReference>
<organism evidence="2 3">
    <name type="scientific">Insolitispirillum peregrinum</name>
    <dbReference type="NCBI Taxonomy" id="80876"/>
    <lineage>
        <taxon>Bacteria</taxon>
        <taxon>Pseudomonadati</taxon>
        <taxon>Pseudomonadota</taxon>
        <taxon>Alphaproteobacteria</taxon>
        <taxon>Rhodospirillales</taxon>
        <taxon>Novispirillaceae</taxon>
        <taxon>Insolitispirillum</taxon>
    </lineage>
</organism>
<dbReference type="PROSITE" id="PS50851">
    <property type="entry name" value="CHEW"/>
    <property type="match status" value="1"/>
</dbReference>
<dbReference type="Gene3D" id="2.40.50.180">
    <property type="entry name" value="CheA-289, Domain 4"/>
    <property type="match status" value="1"/>
</dbReference>
<dbReference type="PANTHER" id="PTHR22617:SF23">
    <property type="entry name" value="CHEMOTAXIS PROTEIN CHEW"/>
    <property type="match status" value="1"/>
</dbReference>
<gene>
    <name evidence="2" type="ORF">SAMN05421779_11525</name>
</gene>
<dbReference type="RefSeq" id="WP_076402211.1">
    <property type="nucleotide sequence ID" value="NZ_FTOA01000015.1"/>
</dbReference>
<dbReference type="GO" id="GO:0005829">
    <property type="term" value="C:cytosol"/>
    <property type="evidence" value="ECO:0007669"/>
    <property type="project" value="TreeGrafter"/>
</dbReference>
<dbReference type="Gene3D" id="2.30.30.40">
    <property type="entry name" value="SH3 Domains"/>
    <property type="match status" value="1"/>
</dbReference>
<feature type="domain" description="CheW-like" evidence="1">
    <location>
        <begin position="15"/>
        <end position="159"/>
    </location>
</feature>
<dbReference type="SMART" id="SM00260">
    <property type="entry name" value="CheW"/>
    <property type="match status" value="1"/>
</dbReference>
<dbReference type="AlphaFoldDB" id="A0A1N7QCW2"/>
<dbReference type="InterPro" id="IPR002545">
    <property type="entry name" value="CheW-lke_dom"/>
</dbReference>
<reference evidence="2 3" key="1">
    <citation type="submission" date="2017-01" db="EMBL/GenBank/DDBJ databases">
        <authorList>
            <person name="Mah S.A."/>
            <person name="Swanson W.J."/>
            <person name="Moy G.W."/>
            <person name="Vacquier V.D."/>
        </authorList>
    </citation>
    <scope>NUCLEOTIDE SEQUENCE [LARGE SCALE GENOMIC DNA]</scope>
    <source>
        <strain evidence="2 3">DSM 11589</strain>
    </source>
</reference>
<accession>A0A1N7QCW2</accession>
<name>A0A1N7QCW2_9PROT</name>
<protein>
    <submittedName>
        <fullName evidence="2">Purine-binding chemotaxis protein CheW</fullName>
    </submittedName>
</protein>